<dbReference type="RefSeq" id="WP_209692726.1">
    <property type="nucleotide sequence ID" value="NZ_BAAAVU010000029.1"/>
</dbReference>
<comment type="caution">
    <text evidence="3">The sequence shown here is derived from an EMBL/GenBank/DDBJ whole genome shotgun (WGS) entry which is preliminary data.</text>
</comment>
<dbReference type="InterPro" id="IPR006311">
    <property type="entry name" value="TAT_signal"/>
</dbReference>
<dbReference type="InterPro" id="IPR053140">
    <property type="entry name" value="GDSL_Rv0518-like"/>
</dbReference>
<dbReference type="SUPFAM" id="SSF52266">
    <property type="entry name" value="SGNH hydrolase"/>
    <property type="match status" value="1"/>
</dbReference>
<dbReference type="Proteomes" id="UP000755585">
    <property type="component" value="Unassembled WGS sequence"/>
</dbReference>
<gene>
    <name evidence="3" type="ORF">JOF29_000660</name>
</gene>
<proteinExistence type="predicted"/>
<dbReference type="PANTHER" id="PTHR43784:SF2">
    <property type="entry name" value="GDSL-LIKE LIPASE_ACYLHYDROLASE, PUTATIVE (AFU_ORTHOLOGUE AFUA_2G00820)-RELATED"/>
    <property type="match status" value="1"/>
</dbReference>
<dbReference type="PROSITE" id="PS51318">
    <property type="entry name" value="TAT"/>
    <property type="match status" value="1"/>
</dbReference>
<name>A0ABS4UD65_9ACTN</name>
<dbReference type="Gene3D" id="3.40.50.1110">
    <property type="entry name" value="SGNH hydrolase"/>
    <property type="match status" value="1"/>
</dbReference>
<feature type="domain" description="SGNH hydrolase-type esterase" evidence="2">
    <location>
        <begin position="222"/>
        <end position="403"/>
    </location>
</feature>
<feature type="region of interest" description="Disordered" evidence="1">
    <location>
        <begin position="22"/>
        <end position="42"/>
    </location>
</feature>
<sequence length="410" mass="42959">MTTPSRRTILAGTAATTLGALLGRTSLDTPPATTSAAATTGQATVPAATPADLAGHLNGPTRPHWVTSWATAQTAPTPTDLDASTGFTNTTLRNALHLSAGTAPRTSGLRLRFANPFGASPIVVGPVTVAAGPTAAEHPVLFGGGREVVLAAGATVVSDPVSLVVLDGGDLVVYTHLPGPTGPLSFHRNVHATGFIGDRPTNSVFLLNGVDVDASGRSTVAILGDSITEGVGTPDNANLRWPDQYAARFRRRPAIANLGISGNRVLLDDARFGPSGQSRFDRDVLSLPNLRTLVVFLGINDIQQPPSQTDPRRILQGYEQLVRRAHDHELEVVGATIGPFKGWIRYTAELDQVRTTVNAVLREGRLFDHLLDVDAALRDPADPARLCPTYNGGDGLHPNATGANAIARAL</sequence>
<dbReference type="InterPro" id="IPR036514">
    <property type="entry name" value="SGNH_hydro_sf"/>
</dbReference>
<dbReference type="Pfam" id="PF13472">
    <property type="entry name" value="Lipase_GDSL_2"/>
    <property type="match status" value="1"/>
</dbReference>
<dbReference type="EMBL" id="JAGINT010000001">
    <property type="protein sequence ID" value="MBP2349577.1"/>
    <property type="molecule type" value="Genomic_DNA"/>
</dbReference>
<keyword evidence="4" id="KW-1185">Reference proteome</keyword>
<dbReference type="PANTHER" id="PTHR43784">
    <property type="entry name" value="GDSL-LIKE LIPASE/ACYLHYDROLASE, PUTATIVE (AFU_ORTHOLOGUE AFUA_2G00820)-RELATED"/>
    <property type="match status" value="1"/>
</dbReference>
<feature type="compositionally biased region" description="Low complexity" evidence="1">
    <location>
        <begin position="32"/>
        <end position="42"/>
    </location>
</feature>
<evidence type="ECO:0000259" key="2">
    <source>
        <dbReference type="Pfam" id="PF13472"/>
    </source>
</evidence>
<evidence type="ECO:0000313" key="3">
    <source>
        <dbReference type="EMBL" id="MBP2349577.1"/>
    </source>
</evidence>
<dbReference type="InterPro" id="IPR013830">
    <property type="entry name" value="SGNH_hydro"/>
</dbReference>
<reference evidence="3 4" key="1">
    <citation type="submission" date="2021-03" db="EMBL/GenBank/DDBJ databases">
        <title>Sequencing the genomes of 1000 actinobacteria strains.</title>
        <authorList>
            <person name="Klenk H.-P."/>
        </authorList>
    </citation>
    <scope>NUCLEOTIDE SEQUENCE [LARGE SCALE GENOMIC DNA]</scope>
    <source>
        <strain evidence="3 4">DSM 18824</strain>
    </source>
</reference>
<organism evidence="3 4">
    <name type="scientific">Kribbella aluminosa</name>
    <dbReference type="NCBI Taxonomy" id="416017"/>
    <lineage>
        <taxon>Bacteria</taxon>
        <taxon>Bacillati</taxon>
        <taxon>Actinomycetota</taxon>
        <taxon>Actinomycetes</taxon>
        <taxon>Propionibacteriales</taxon>
        <taxon>Kribbellaceae</taxon>
        <taxon>Kribbella</taxon>
    </lineage>
</organism>
<protein>
    <submittedName>
        <fullName evidence="3">Lysophospholipase L1-like esterase</fullName>
    </submittedName>
</protein>
<evidence type="ECO:0000313" key="4">
    <source>
        <dbReference type="Proteomes" id="UP000755585"/>
    </source>
</evidence>
<evidence type="ECO:0000256" key="1">
    <source>
        <dbReference type="SAM" id="MobiDB-lite"/>
    </source>
</evidence>
<accession>A0ABS4UD65</accession>